<keyword evidence="3" id="KW-0645">Protease</keyword>
<gene>
    <name evidence="3" type="ORF">C7380_10785</name>
</gene>
<evidence type="ECO:0000313" key="3">
    <source>
        <dbReference type="EMBL" id="PWJ95130.1"/>
    </source>
</evidence>
<protein>
    <submittedName>
        <fullName evidence="3">Protease stability complex PrcB-like protein</fullName>
    </submittedName>
</protein>
<feature type="domain" description="PrcB C-terminal" evidence="2">
    <location>
        <begin position="87"/>
        <end position="139"/>
    </location>
</feature>
<keyword evidence="1" id="KW-0472">Membrane</keyword>
<evidence type="ECO:0000256" key="1">
    <source>
        <dbReference type="SAM" id="Phobius"/>
    </source>
</evidence>
<reference evidence="3 4" key="1">
    <citation type="submission" date="2018-05" db="EMBL/GenBank/DDBJ databases">
        <title>Genomic Encyclopedia of Type Strains, Phase IV (KMG-IV): sequencing the most valuable type-strain genomes for metagenomic binning, comparative biology and taxonomic classification.</title>
        <authorList>
            <person name="Goeker M."/>
        </authorList>
    </citation>
    <scope>NUCLEOTIDE SEQUENCE [LARGE SCALE GENOMIC DNA]</scope>
    <source>
        <strain evidence="3 4">DSM 24906</strain>
    </source>
</reference>
<accession>A0AA45C785</accession>
<evidence type="ECO:0000313" key="4">
    <source>
        <dbReference type="Proteomes" id="UP000245921"/>
    </source>
</evidence>
<feature type="transmembrane region" description="Helical" evidence="1">
    <location>
        <begin position="6"/>
        <end position="25"/>
    </location>
</feature>
<evidence type="ECO:0000259" key="2">
    <source>
        <dbReference type="Pfam" id="PF14343"/>
    </source>
</evidence>
<dbReference type="AlphaFoldDB" id="A0AA45C785"/>
<keyword evidence="3" id="KW-0378">Hydrolase</keyword>
<name>A0AA45C785_9BACT</name>
<comment type="caution">
    <text evidence="3">The sequence shown here is derived from an EMBL/GenBank/DDBJ whole genome shotgun (WGS) entry which is preliminary data.</text>
</comment>
<proteinExistence type="predicted"/>
<dbReference type="InterPro" id="IPR025748">
    <property type="entry name" value="PrcB_C_dom"/>
</dbReference>
<keyword evidence="1" id="KW-0812">Transmembrane</keyword>
<dbReference type="GO" id="GO:0006508">
    <property type="term" value="P:proteolysis"/>
    <property type="evidence" value="ECO:0007669"/>
    <property type="project" value="UniProtKB-KW"/>
</dbReference>
<dbReference type="RefSeq" id="WP_109604665.1">
    <property type="nucleotide sequence ID" value="NZ_QGGI01000007.1"/>
</dbReference>
<dbReference type="Pfam" id="PF14343">
    <property type="entry name" value="PrcB_C"/>
    <property type="match status" value="1"/>
</dbReference>
<dbReference type="EMBL" id="QGGI01000007">
    <property type="protein sequence ID" value="PWJ95130.1"/>
    <property type="molecule type" value="Genomic_DNA"/>
</dbReference>
<keyword evidence="4" id="KW-1185">Reference proteome</keyword>
<organism evidence="3 4">
    <name type="scientific">Oceanotoga teriensis</name>
    <dbReference type="NCBI Taxonomy" id="515440"/>
    <lineage>
        <taxon>Bacteria</taxon>
        <taxon>Thermotogati</taxon>
        <taxon>Thermotogota</taxon>
        <taxon>Thermotogae</taxon>
        <taxon>Petrotogales</taxon>
        <taxon>Petrotogaceae</taxon>
        <taxon>Oceanotoga</taxon>
    </lineage>
</organism>
<dbReference type="GO" id="GO:0008233">
    <property type="term" value="F:peptidase activity"/>
    <property type="evidence" value="ECO:0007669"/>
    <property type="project" value="UniProtKB-KW"/>
</dbReference>
<dbReference type="Proteomes" id="UP000245921">
    <property type="component" value="Unassembled WGS sequence"/>
</dbReference>
<sequence>MDMKLIFLIGGVVVLLGGLVFLGNLKDDNSDNLKKENPKVKTFDVEGDKFELKDMNDMGEVLVYEIVDKKSRSELPEILIDENGRLISVCIGKKSTGGYDLSVDKIYINDDIITAEINLKEPGSEPVTQAFTYPCISFRILTELDKGRYQIKVILKDKLMNQNMFKFFDYE</sequence>
<keyword evidence="1" id="KW-1133">Transmembrane helix</keyword>